<comment type="caution">
    <text evidence="3">The sequence shown here is derived from an EMBL/GenBank/DDBJ whole genome shotgun (WGS) entry which is preliminary data.</text>
</comment>
<dbReference type="AlphaFoldDB" id="A0A6L2MVS1"/>
<evidence type="ECO:0000313" key="3">
    <source>
        <dbReference type="EMBL" id="GEU77950.1"/>
    </source>
</evidence>
<feature type="compositionally biased region" description="Acidic residues" evidence="2">
    <location>
        <begin position="226"/>
        <end position="238"/>
    </location>
</feature>
<name>A0A6L2MVS1_TANCI</name>
<organism evidence="3">
    <name type="scientific">Tanacetum cinerariifolium</name>
    <name type="common">Dalmatian daisy</name>
    <name type="synonym">Chrysanthemum cinerariifolium</name>
    <dbReference type="NCBI Taxonomy" id="118510"/>
    <lineage>
        <taxon>Eukaryota</taxon>
        <taxon>Viridiplantae</taxon>
        <taxon>Streptophyta</taxon>
        <taxon>Embryophyta</taxon>
        <taxon>Tracheophyta</taxon>
        <taxon>Spermatophyta</taxon>
        <taxon>Magnoliopsida</taxon>
        <taxon>eudicotyledons</taxon>
        <taxon>Gunneridae</taxon>
        <taxon>Pentapetalae</taxon>
        <taxon>asterids</taxon>
        <taxon>campanulids</taxon>
        <taxon>Asterales</taxon>
        <taxon>Asteraceae</taxon>
        <taxon>Asteroideae</taxon>
        <taxon>Anthemideae</taxon>
        <taxon>Anthemidinae</taxon>
        <taxon>Tanacetum</taxon>
    </lineage>
</organism>
<sequence>METQNPLLKDEDGIEVDVHMYWSMIGLMYLTTSRPNIMFVVCACARYQVNQKVSHLHAVKMIFRYLKGQQKLGLWYPKDSPFDLVAYTDSDYTRASLDRKSTTRGCQYLGCRLILWQCKKQTVVANSTTEAEYFAALSCCGQVPRSSVPSGNVADEAVYKELDDSLVRVATIASSLEVEQDNGNIIKTRSKVTPNKASSLGTTSGDGLRCQESIGGNMAQTRVDSYDDEPSLGDEDASNYESKIDDIDVDEGITLVDETVENQGSYNDEEMFDASVLDGKDVIVEKEVADKEVSAAAPTDVTSDEITLAEALMEIKTSKPKAKGIVMQEPKKINADYQLAERLQAEEQKELNDEENVTLFIQLLEKRKKFFAAKRAEEKRNRPPTKAQQRSIMCTYLKKIEGWKLINLKNKSFADIQELFDKAMKMVNNFVDYRTELVEESSKKAKEEIAQESSSKRAGEVLEQESSTKQKVEEDKESKELKQCLEIISDDGDDVTIDATPLSTKSPNIVDYKIYKEGKKSYFKIIKADGNSHMYLTFGKMLKNIIREDLEVLWSIVKARFKKTKPVNHRDHFLLLNLKTMFEYHVEDNSILYYLLVEKMYPLTHNTIHQMFNDVKLQVDYEYEMAFYLLRLVKKQLKEGYHLEEIYVTWTQFGKRQTRLKLYMKIDEELVYRSWRWRYNFLVTTLKHSKDDVKTDIDAVKVADSENPKKDSTVQIFYDRVNHATRHIIDQSSGGKLRDKYTDESWALIEDLALYDNGSWNVPRDIGKPVKEISLPQDVPNTSDHCLIEFENKVQCLIEAHLAPKLPFQLNKIASSCKICNAPYDIDYCMKIPVQAFFDYASSRSDKARGKCFTFKHEQNNLGDTYNPSWKSHPNLRWREP</sequence>
<evidence type="ECO:0000256" key="2">
    <source>
        <dbReference type="SAM" id="MobiDB-lite"/>
    </source>
</evidence>
<gene>
    <name evidence="3" type="ORF">Tci_049928</name>
</gene>
<accession>A0A6L2MVS1</accession>
<protein>
    <submittedName>
        <fullName evidence="3">Uncharacterized mitochondrial protein AtMg00810-like</fullName>
    </submittedName>
</protein>
<feature type="region of interest" description="Disordered" evidence="2">
    <location>
        <begin position="448"/>
        <end position="477"/>
    </location>
</feature>
<dbReference type="PANTHER" id="PTHR11439">
    <property type="entry name" value="GAG-POL-RELATED RETROTRANSPOSON"/>
    <property type="match status" value="1"/>
</dbReference>
<keyword evidence="1" id="KW-0175">Coiled coil</keyword>
<feature type="coiled-coil region" evidence="1">
    <location>
        <begin position="337"/>
        <end position="381"/>
    </location>
</feature>
<feature type="region of interest" description="Disordered" evidence="2">
    <location>
        <begin position="218"/>
        <end position="239"/>
    </location>
</feature>
<dbReference type="PANTHER" id="PTHR11439:SF495">
    <property type="entry name" value="REVERSE TRANSCRIPTASE, RNA-DEPENDENT DNA POLYMERASE-RELATED"/>
    <property type="match status" value="1"/>
</dbReference>
<dbReference type="EMBL" id="BKCJ010007575">
    <property type="protein sequence ID" value="GEU77950.1"/>
    <property type="molecule type" value="Genomic_DNA"/>
</dbReference>
<evidence type="ECO:0000256" key="1">
    <source>
        <dbReference type="SAM" id="Coils"/>
    </source>
</evidence>
<reference evidence="3" key="1">
    <citation type="journal article" date="2019" name="Sci. Rep.">
        <title>Draft genome of Tanacetum cinerariifolium, the natural source of mosquito coil.</title>
        <authorList>
            <person name="Yamashiro T."/>
            <person name="Shiraishi A."/>
            <person name="Satake H."/>
            <person name="Nakayama K."/>
        </authorList>
    </citation>
    <scope>NUCLEOTIDE SEQUENCE</scope>
</reference>
<proteinExistence type="predicted"/>
<dbReference type="CDD" id="cd09272">
    <property type="entry name" value="RNase_HI_RT_Ty1"/>
    <property type="match status" value="1"/>
</dbReference>